<dbReference type="PANTHER" id="PTHR47966:SF47">
    <property type="entry name" value="ENDOPEPTIDASE, PUTATIVE (AFU_ORTHOLOGUE AFUA_3G01220)-RELATED"/>
    <property type="match status" value="1"/>
</dbReference>
<sequence length="424" mass="45850">MRAAVFFFLLTSAISLVGANFILPLTSKIPRRLSKTLAHPKFRNPQSVVHLDGASFDSEYLINVTVGGQLFQVILDTGSSDLWVTNSNFSCVDANHTIVPPETCQFGPAKFNSSASTTFEPASPNVTFFVQYGSGEFLRGPVGFDTLEVAGISVTGQKFGIPNLNHFLGDNVSEGVFGLAYPGLTSVYNVAENGSLTQSPYTPFFFNAVEQNKLTEPSFSISLDRASLEQEENDPFDPKLGFFAFGTSVPVPVLNASITVPIQGYGDGFIPSDASDAQFFWYTIDIDSYIFPGSENLLTKSNNTILDTGAPMNKVPSRVAAAFNALFIPPATLNENSRYVVECNATAPTFAVVVEGEEFTIDPRDQIISGKDADGNKVCYSGTQDGGPDVPGNHFILGDVFLHNVVTTFNPIDRTMTLTQRAPY</sequence>
<dbReference type="AlphaFoldDB" id="A0AAW0BQF8"/>
<dbReference type="PANTHER" id="PTHR47966">
    <property type="entry name" value="BETA-SITE APP-CLEAVING ENZYME, ISOFORM A-RELATED"/>
    <property type="match status" value="1"/>
</dbReference>
<dbReference type="EMBL" id="JAWWNJ010000028">
    <property type="protein sequence ID" value="KAK7028775.1"/>
    <property type="molecule type" value="Genomic_DNA"/>
</dbReference>
<dbReference type="PROSITE" id="PS51767">
    <property type="entry name" value="PEPTIDASE_A1"/>
    <property type="match status" value="1"/>
</dbReference>
<keyword evidence="8" id="KW-1185">Reference proteome</keyword>
<feature type="signal peptide" evidence="5">
    <location>
        <begin position="1"/>
        <end position="19"/>
    </location>
</feature>
<feature type="active site" evidence="3">
    <location>
        <position position="307"/>
    </location>
</feature>
<accession>A0AAW0BQF8</accession>
<dbReference type="InterPro" id="IPR033121">
    <property type="entry name" value="PEPTIDASE_A1"/>
</dbReference>
<evidence type="ECO:0000256" key="5">
    <source>
        <dbReference type="SAM" id="SignalP"/>
    </source>
</evidence>
<comment type="caution">
    <text evidence="7">The sequence shown here is derived from an EMBL/GenBank/DDBJ whole genome shotgun (WGS) entry which is preliminary data.</text>
</comment>
<dbReference type="PROSITE" id="PS00141">
    <property type="entry name" value="ASP_PROTEASE"/>
    <property type="match status" value="1"/>
</dbReference>
<keyword evidence="2 4" id="KW-0064">Aspartyl protease</keyword>
<comment type="similarity">
    <text evidence="1 4">Belongs to the peptidase A1 family.</text>
</comment>
<protein>
    <submittedName>
        <fullName evidence="7">Acid protease</fullName>
    </submittedName>
</protein>
<dbReference type="Proteomes" id="UP001362999">
    <property type="component" value="Unassembled WGS sequence"/>
</dbReference>
<dbReference type="InterPro" id="IPR034164">
    <property type="entry name" value="Pepsin-like_dom"/>
</dbReference>
<dbReference type="Pfam" id="PF00026">
    <property type="entry name" value="Asp"/>
    <property type="match status" value="1"/>
</dbReference>
<evidence type="ECO:0000313" key="7">
    <source>
        <dbReference type="EMBL" id="KAK7028775.1"/>
    </source>
</evidence>
<feature type="domain" description="Peptidase A1" evidence="6">
    <location>
        <begin position="60"/>
        <end position="419"/>
    </location>
</feature>
<evidence type="ECO:0000259" key="6">
    <source>
        <dbReference type="PROSITE" id="PS51767"/>
    </source>
</evidence>
<feature type="active site" evidence="3">
    <location>
        <position position="76"/>
    </location>
</feature>
<feature type="chain" id="PRO_5043664973" evidence="5">
    <location>
        <begin position="20"/>
        <end position="424"/>
    </location>
</feature>
<dbReference type="InterPro" id="IPR001461">
    <property type="entry name" value="Aspartic_peptidase_A1"/>
</dbReference>
<dbReference type="Gene3D" id="2.40.70.10">
    <property type="entry name" value="Acid Proteases"/>
    <property type="match status" value="2"/>
</dbReference>
<proteinExistence type="inferred from homology"/>
<dbReference type="GO" id="GO:0004190">
    <property type="term" value="F:aspartic-type endopeptidase activity"/>
    <property type="evidence" value="ECO:0007669"/>
    <property type="project" value="UniProtKB-KW"/>
</dbReference>
<evidence type="ECO:0000256" key="3">
    <source>
        <dbReference type="PIRSR" id="PIRSR601461-1"/>
    </source>
</evidence>
<dbReference type="PRINTS" id="PR00792">
    <property type="entry name" value="PEPSIN"/>
</dbReference>
<dbReference type="InterPro" id="IPR021109">
    <property type="entry name" value="Peptidase_aspartic_dom_sf"/>
</dbReference>
<keyword evidence="5" id="KW-0732">Signal</keyword>
<dbReference type="GO" id="GO:0000324">
    <property type="term" value="C:fungal-type vacuole"/>
    <property type="evidence" value="ECO:0007669"/>
    <property type="project" value="TreeGrafter"/>
</dbReference>
<evidence type="ECO:0000256" key="1">
    <source>
        <dbReference type="ARBA" id="ARBA00007447"/>
    </source>
</evidence>
<evidence type="ECO:0000313" key="8">
    <source>
        <dbReference type="Proteomes" id="UP001362999"/>
    </source>
</evidence>
<organism evidence="7 8">
    <name type="scientific">Favolaschia claudopus</name>
    <dbReference type="NCBI Taxonomy" id="2862362"/>
    <lineage>
        <taxon>Eukaryota</taxon>
        <taxon>Fungi</taxon>
        <taxon>Dikarya</taxon>
        <taxon>Basidiomycota</taxon>
        <taxon>Agaricomycotina</taxon>
        <taxon>Agaricomycetes</taxon>
        <taxon>Agaricomycetidae</taxon>
        <taxon>Agaricales</taxon>
        <taxon>Marasmiineae</taxon>
        <taxon>Mycenaceae</taxon>
        <taxon>Favolaschia</taxon>
    </lineage>
</organism>
<dbReference type="CDD" id="cd05471">
    <property type="entry name" value="pepsin_like"/>
    <property type="match status" value="1"/>
</dbReference>
<dbReference type="InterPro" id="IPR001969">
    <property type="entry name" value="Aspartic_peptidase_AS"/>
</dbReference>
<name>A0AAW0BQF8_9AGAR</name>
<keyword evidence="4 7" id="KW-0645">Protease</keyword>
<evidence type="ECO:0000256" key="2">
    <source>
        <dbReference type="ARBA" id="ARBA00022750"/>
    </source>
</evidence>
<evidence type="ECO:0000256" key="4">
    <source>
        <dbReference type="RuleBase" id="RU000454"/>
    </source>
</evidence>
<dbReference type="GO" id="GO:0006508">
    <property type="term" value="P:proteolysis"/>
    <property type="evidence" value="ECO:0007669"/>
    <property type="project" value="UniProtKB-KW"/>
</dbReference>
<reference evidence="7 8" key="1">
    <citation type="journal article" date="2024" name="J Genomics">
        <title>Draft genome sequencing and assembly of Favolaschia claudopus CIRM-BRFM 2984 isolated from oak limbs.</title>
        <authorList>
            <person name="Navarro D."/>
            <person name="Drula E."/>
            <person name="Chaduli D."/>
            <person name="Cazenave R."/>
            <person name="Ahrendt S."/>
            <person name="Wang J."/>
            <person name="Lipzen A."/>
            <person name="Daum C."/>
            <person name="Barry K."/>
            <person name="Grigoriev I.V."/>
            <person name="Favel A."/>
            <person name="Rosso M.N."/>
            <person name="Martin F."/>
        </authorList>
    </citation>
    <scope>NUCLEOTIDE SEQUENCE [LARGE SCALE GENOMIC DNA]</scope>
    <source>
        <strain evidence="7 8">CIRM-BRFM 2984</strain>
    </source>
</reference>
<gene>
    <name evidence="7" type="ORF">R3P38DRAFT_3519244</name>
</gene>
<keyword evidence="4" id="KW-0378">Hydrolase</keyword>
<dbReference type="SUPFAM" id="SSF50630">
    <property type="entry name" value="Acid proteases"/>
    <property type="match status" value="1"/>
</dbReference>